<dbReference type="Gene3D" id="2.60.40.10">
    <property type="entry name" value="Immunoglobulins"/>
    <property type="match status" value="1"/>
</dbReference>
<dbReference type="AlphaFoldDB" id="A0A8C0NYH0"/>
<organism evidence="4 5">
    <name type="scientific">Canis lupus familiaris</name>
    <name type="common">Dog</name>
    <name type="synonym">Canis familiaris</name>
    <dbReference type="NCBI Taxonomy" id="9615"/>
    <lineage>
        <taxon>Eukaryota</taxon>
        <taxon>Metazoa</taxon>
        <taxon>Chordata</taxon>
        <taxon>Craniata</taxon>
        <taxon>Vertebrata</taxon>
        <taxon>Euteleostomi</taxon>
        <taxon>Mammalia</taxon>
        <taxon>Eutheria</taxon>
        <taxon>Laurasiatheria</taxon>
        <taxon>Carnivora</taxon>
        <taxon>Caniformia</taxon>
        <taxon>Canidae</taxon>
        <taxon>Canis</taxon>
    </lineage>
</organism>
<dbReference type="InterPro" id="IPR013106">
    <property type="entry name" value="Ig_V-set"/>
</dbReference>
<sequence>MSSDMAWYPLLLTLLTHCTVSWAQSVLTQPASVSGSLGQRVTISCSGRTNIGRFGASWYQQLPGKAPKLLMDSDGDRPSGVPDRFSGSKSGNSATLTISGLQAEDEADYYWQSFDPTLFFLIYLFIFIGVQFTNTQNNTQCPSPIHSHPPPSSTSTTPSSFPRVSSLFFFFFINFYLL</sequence>
<feature type="signal peptide" evidence="2">
    <location>
        <begin position="1"/>
        <end position="23"/>
    </location>
</feature>
<dbReference type="InterPro" id="IPR013783">
    <property type="entry name" value="Ig-like_fold"/>
</dbReference>
<dbReference type="InterPro" id="IPR036179">
    <property type="entry name" value="Ig-like_dom_sf"/>
</dbReference>
<proteinExistence type="predicted"/>
<feature type="region of interest" description="Disordered" evidence="1">
    <location>
        <begin position="69"/>
        <end position="92"/>
    </location>
</feature>
<dbReference type="Pfam" id="PF07686">
    <property type="entry name" value="V-set"/>
    <property type="match status" value="1"/>
</dbReference>
<name>A0A8C0NYH0_CANLF</name>
<dbReference type="Proteomes" id="UP000694429">
    <property type="component" value="Chromosome 26"/>
</dbReference>
<protein>
    <recommendedName>
        <fullName evidence="3">Ig-like domain-containing protein</fullName>
    </recommendedName>
</protein>
<accession>A0A8C0NYH0</accession>
<reference evidence="4" key="2">
    <citation type="submission" date="2025-08" db="UniProtKB">
        <authorList>
            <consortium name="Ensembl"/>
        </authorList>
    </citation>
    <scope>IDENTIFICATION</scope>
</reference>
<evidence type="ECO:0000259" key="3">
    <source>
        <dbReference type="PROSITE" id="PS50835"/>
    </source>
</evidence>
<dbReference type="SUPFAM" id="SSF48726">
    <property type="entry name" value="Immunoglobulin"/>
    <property type="match status" value="1"/>
</dbReference>
<evidence type="ECO:0000313" key="5">
    <source>
        <dbReference type="Proteomes" id="UP000694429"/>
    </source>
</evidence>
<feature type="chain" id="PRO_5034325969" description="Ig-like domain-containing protein" evidence="2">
    <location>
        <begin position="24"/>
        <end position="178"/>
    </location>
</feature>
<dbReference type="InterPro" id="IPR003599">
    <property type="entry name" value="Ig_sub"/>
</dbReference>
<evidence type="ECO:0000256" key="2">
    <source>
        <dbReference type="SAM" id="SignalP"/>
    </source>
</evidence>
<dbReference type="InterPro" id="IPR007110">
    <property type="entry name" value="Ig-like_dom"/>
</dbReference>
<dbReference type="SMART" id="SM00406">
    <property type="entry name" value="IGv"/>
    <property type="match status" value="1"/>
</dbReference>
<dbReference type="PANTHER" id="PTHR23267">
    <property type="entry name" value="IMMUNOGLOBULIN LIGHT CHAIN"/>
    <property type="match status" value="1"/>
</dbReference>
<feature type="domain" description="Ig-like" evidence="3">
    <location>
        <begin position="9"/>
        <end position="109"/>
    </location>
</feature>
<dbReference type="InterPro" id="IPR050150">
    <property type="entry name" value="IgV_Light_Chain"/>
</dbReference>
<evidence type="ECO:0000313" key="4">
    <source>
        <dbReference type="Ensembl" id="ENSCAFP00030033204.1"/>
    </source>
</evidence>
<dbReference type="Ensembl" id="ENSCAFT00030038061.1">
    <property type="protein sequence ID" value="ENSCAFP00030033204.1"/>
    <property type="gene ID" value="ENSCAFG00030020699.1"/>
</dbReference>
<evidence type="ECO:0000256" key="1">
    <source>
        <dbReference type="SAM" id="MobiDB-lite"/>
    </source>
</evidence>
<dbReference type="PROSITE" id="PS50835">
    <property type="entry name" value="IG_LIKE"/>
    <property type="match status" value="1"/>
</dbReference>
<keyword evidence="2" id="KW-0732">Signal</keyword>
<feature type="region of interest" description="Disordered" evidence="1">
    <location>
        <begin position="140"/>
        <end position="160"/>
    </location>
</feature>
<reference evidence="4" key="1">
    <citation type="submission" date="2019-03" db="EMBL/GenBank/DDBJ databases">
        <authorList>
            <person name="Warren W.C."/>
            <person name="Johnson G.S."/>
        </authorList>
    </citation>
    <scope>NUCLEOTIDE SEQUENCE [LARGE SCALE GENOMIC DNA]</scope>
    <source>
        <strain evidence="4">Basenji</strain>
    </source>
</reference>
<dbReference type="SMART" id="SM00409">
    <property type="entry name" value="IG"/>
    <property type="match status" value="1"/>
</dbReference>